<sequence length="215" mass="25687">MFYCKTRSQNNHKNDQEYIFTFDLFSPFSPPEFLPDHPLNTPRYKIGAITNIGKYLKLGIDIGYGNHTISTLNTKEGYELFEVRPEFYYILNPFEDVEKYFSIELFYIDHFERLKNETFLSLNENFIEYDTADYMRRKYGAFAKFGVFINFSEKFGANIYTGAGIRYKINNYNNVIKPVVIESFEEDYPPFYRNEGNHFSVDFTFGLKFYYRLIK</sequence>
<dbReference type="Proteomes" id="UP000176050">
    <property type="component" value="Chromosome"/>
</dbReference>
<proteinExistence type="predicted"/>
<gene>
    <name evidence="1" type="ORF">LPB138_02095</name>
</gene>
<dbReference type="AlphaFoldDB" id="A0A1D8P4L5"/>
<reference evidence="1 2" key="1">
    <citation type="submission" date="2016-10" db="EMBL/GenBank/DDBJ databases">
        <title>Lutibacter sp. LPB0138, isolated from marine gastropod.</title>
        <authorList>
            <person name="Kim E."/>
            <person name="Yi H."/>
        </authorList>
    </citation>
    <scope>NUCLEOTIDE SEQUENCE [LARGE SCALE GENOMIC DNA]</scope>
    <source>
        <strain evidence="1 2">LPB0138</strain>
    </source>
</reference>
<evidence type="ECO:0000313" key="2">
    <source>
        <dbReference type="Proteomes" id="UP000176050"/>
    </source>
</evidence>
<organism evidence="1 2">
    <name type="scientific">Urechidicola croceus</name>
    <dbReference type="NCBI Taxonomy" id="1850246"/>
    <lineage>
        <taxon>Bacteria</taxon>
        <taxon>Pseudomonadati</taxon>
        <taxon>Bacteroidota</taxon>
        <taxon>Flavobacteriia</taxon>
        <taxon>Flavobacteriales</taxon>
        <taxon>Flavobacteriaceae</taxon>
        <taxon>Urechidicola</taxon>
    </lineage>
</organism>
<accession>A0A1D8P4L5</accession>
<evidence type="ECO:0000313" key="1">
    <source>
        <dbReference type="EMBL" id="AOW19542.1"/>
    </source>
</evidence>
<protein>
    <recommendedName>
        <fullName evidence="3">Outer membrane protein beta-barrel domain-containing protein</fullName>
    </recommendedName>
</protein>
<dbReference type="EMBL" id="CP017478">
    <property type="protein sequence ID" value="AOW19542.1"/>
    <property type="molecule type" value="Genomic_DNA"/>
</dbReference>
<dbReference type="KEGG" id="lul:LPB138_02095"/>
<evidence type="ECO:0008006" key="3">
    <source>
        <dbReference type="Google" id="ProtNLM"/>
    </source>
</evidence>
<keyword evidence="2" id="KW-1185">Reference proteome</keyword>
<name>A0A1D8P4L5_9FLAO</name>